<comment type="caution">
    <text evidence="2">The sequence shown here is derived from an EMBL/GenBank/DDBJ whole genome shotgun (WGS) entry which is preliminary data.</text>
</comment>
<reference evidence="2" key="1">
    <citation type="journal article" date="2014" name="Front. Microbiol.">
        <title>High frequency of phylogenetically diverse reductive dehalogenase-homologous genes in deep subseafloor sedimentary metagenomes.</title>
        <authorList>
            <person name="Kawai M."/>
            <person name="Futagami T."/>
            <person name="Toyoda A."/>
            <person name="Takaki Y."/>
            <person name="Nishi S."/>
            <person name="Hori S."/>
            <person name="Arai W."/>
            <person name="Tsubouchi T."/>
            <person name="Morono Y."/>
            <person name="Uchiyama I."/>
            <person name="Ito T."/>
            <person name="Fujiyama A."/>
            <person name="Inagaki F."/>
            <person name="Takami H."/>
        </authorList>
    </citation>
    <scope>NUCLEOTIDE SEQUENCE</scope>
    <source>
        <strain evidence="2">Expedition CK06-06</strain>
    </source>
</reference>
<evidence type="ECO:0000313" key="2">
    <source>
        <dbReference type="EMBL" id="GAH09059.1"/>
    </source>
</evidence>
<accession>X1DVU7</accession>
<gene>
    <name evidence="2" type="ORF">S01H4_62814</name>
</gene>
<name>X1DVU7_9ZZZZ</name>
<sequence length="103" mass="11763">MDSEDDLIKKKSELESKIKLLDARIVKLKSLDLDGKKAENAKKQIMDDLRDHFASRVKAGLEHVDNLPWISSPKNVARCKLLKEHPESVLKGLEAWYDGTQHN</sequence>
<keyword evidence="1" id="KW-0175">Coiled coil</keyword>
<dbReference type="EMBL" id="BART01037588">
    <property type="protein sequence ID" value="GAH09059.1"/>
    <property type="molecule type" value="Genomic_DNA"/>
</dbReference>
<proteinExistence type="predicted"/>
<dbReference type="AlphaFoldDB" id="X1DVU7"/>
<protein>
    <submittedName>
        <fullName evidence="2">Uncharacterized protein</fullName>
    </submittedName>
</protein>
<feature type="coiled-coil region" evidence="1">
    <location>
        <begin position="4"/>
        <end position="31"/>
    </location>
</feature>
<organism evidence="2">
    <name type="scientific">marine sediment metagenome</name>
    <dbReference type="NCBI Taxonomy" id="412755"/>
    <lineage>
        <taxon>unclassified sequences</taxon>
        <taxon>metagenomes</taxon>
        <taxon>ecological metagenomes</taxon>
    </lineage>
</organism>
<evidence type="ECO:0000256" key="1">
    <source>
        <dbReference type="SAM" id="Coils"/>
    </source>
</evidence>